<keyword evidence="9" id="KW-0963">Cytoplasm</keyword>
<evidence type="ECO:0000259" key="19">
    <source>
        <dbReference type="PROSITE" id="PS50980"/>
    </source>
</evidence>
<dbReference type="GO" id="GO:0016743">
    <property type="term" value="F:carboxyl- or carbamoyltransferase activity"/>
    <property type="evidence" value="ECO:0007669"/>
    <property type="project" value="InterPro"/>
</dbReference>
<dbReference type="InterPro" id="IPR011762">
    <property type="entry name" value="COA_CT_N"/>
</dbReference>
<reference evidence="22 24" key="2">
    <citation type="submission" date="2019-03" db="EMBL/GenBank/DDBJ databases">
        <title>Genomic Encyclopedia of Type Strains, Phase IV (KMG-IV): sequencing the most valuable type-strain genomes for metagenomic binning, comparative biology and taxonomic classification.</title>
        <authorList>
            <person name="Goeker M."/>
        </authorList>
    </citation>
    <scope>NUCLEOTIDE SEQUENCE [LARGE SCALE GENOMIC DNA]</scope>
    <source>
        <strain evidence="22 24">DSM 101483</strain>
    </source>
</reference>
<evidence type="ECO:0000256" key="3">
    <source>
        <dbReference type="ARBA" id="ARBA00004956"/>
    </source>
</evidence>
<comment type="subunit">
    <text evidence="6">Acetyl-CoA carboxylase is a heterotetramer composed of biotin carboxyl carrier protein (AccB), biotin carboxylase (AccC) and two subunits of ACCase subunit beta/alpha.</text>
</comment>
<dbReference type="KEGG" id="dej:AWY79_13735"/>
<gene>
    <name evidence="21" type="ORF">AWY79_13735</name>
    <name evidence="22" type="ORF">EDC59_10596</name>
</gene>
<dbReference type="GO" id="GO:0009317">
    <property type="term" value="C:acetyl-CoA carboxylase complex"/>
    <property type="evidence" value="ECO:0007669"/>
    <property type="project" value="InterPro"/>
</dbReference>
<evidence type="ECO:0000256" key="17">
    <source>
        <dbReference type="ARBA" id="ARBA00025280"/>
    </source>
</evidence>
<dbReference type="Gene3D" id="3.90.226.10">
    <property type="entry name" value="2-enoyl-CoA Hydratase, Chain A, domain 1"/>
    <property type="match status" value="2"/>
</dbReference>
<evidence type="ECO:0000256" key="7">
    <source>
        <dbReference type="ARBA" id="ARBA00011883"/>
    </source>
</evidence>
<dbReference type="InterPro" id="IPR000438">
    <property type="entry name" value="Acetyl_CoA_COase_Trfase_b_su"/>
</dbReference>
<dbReference type="PANTHER" id="PTHR42853:SF3">
    <property type="entry name" value="ACETYL-COENZYME A CARBOXYLASE CARBOXYL TRANSFERASE SUBUNIT ALPHA, CHLOROPLASTIC"/>
    <property type="match status" value="1"/>
</dbReference>
<name>A0A126QRI5_9BACT</name>
<evidence type="ECO:0000259" key="20">
    <source>
        <dbReference type="PROSITE" id="PS50989"/>
    </source>
</evidence>
<dbReference type="OrthoDB" id="9772975at2"/>
<comment type="catalytic activity">
    <reaction evidence="18">
        <text>N(6)-carboxybiotinyl-L-lysyl-[protein] + acetyl-CoA = N(6)-biotinyl-L-lysyl-[protein] + malonyl-CoA</text>
        <dbReference type="Rhea" id="RHEA:54728"/>
        <dbReference type="Rhea" id="RHEA-COMP:10505"/>
        <dbReference type="Rhea" id="RHEA-COMP:10506"/>
        <dbReference type="ChEBI" id="CHEBI:57288"/>
        <dbReference type="ChEBI" id="CHEBI:57384"/>
        <dbReference type="ChEBI" id="CHEBI:83144"/>
        <dbReference type="ChEBI" id="CHEBI:83145"/>
        <dbReference type="EC" id="2.1.3.15"/>
    </reaction>
</comment>
<keyword evidence="23" id="KW-1185">Reference proteome</keyword>
<accession>A0A126QRI5</accession>
<evidence type="ECO:0000313" key="22">
    <source>
        <dbReference type="EMBL" id="TDT88695.1"/>
    </source>
</evidence>
<evidence type="ECO:0000256" key="6">
    <source>
        <dbReference type="ARBA" id="ARBA00011664"/>
    </source>
</evidence>
<evidence type="ECO:0000313" key="21">
    <source>
        <dbReference type="EMBL" id="AMK12095.1"/>
    </source>
</evidence>
<evidence type="ECO:0000256" key="15">
    <source>
        <dbReference type="ARBA" id="ARBA00023098"/>
    </source>
</evidence>
<dbReference type="Pfam" id="PF03255">
    <property type="entry name" value="ACCA"/>
    <property type="match status" value="1"/>
</dbReference>
<evidence type="ECO:0000313" key="23">
    <source>
        <dbReference type="Proteomes" id="UP000055611"/>
    </source>
</evidence>
<organism evidence="22 24">
    <name type="scientific">Pseudodesulfovibrio indicus</name>
    <dbReference type="NCBI Taxonomy" id="1716143"/>
    <lineage>
        <taxon>Bacteria</taxon>
        <taxon>Pseudomonadati</taxon>
        <taxon>Thermodesulfobacteriota</taxon>
        <taxon>Desulfovibrionia</taxon>
        <taxon>Desulfovibrionales</taxon>
        <taxon>Desulfovibrionaceae</taxon>
    </lineage>
</organism>
<evidence type="ECO:0000256" key="1">
    <source>
        <dbReference type="ARBA" id="ARBA00001947"/>
    </source>
</evidence>
<dbReference type="Proteomes" id="UP000295506">
    <property type="component" value="Unassembled WGS sequence"/>
</dbReference>
<dbReference type="SUPFAM" id="SSF52096">
    <property type="entry name" value="ClpP/crotonase"/>
    <property type="match status" value="2"/>
</dbReference>
<sequence length="755" mass="84497">MDRDRRIQALKDRLTYIRDIFASREDDSVRLLAAKFGELMERNQSRPAGVSREELSRIEDLFDFSERKLDTTLTPMDRVRIVRHPQRVCLKDILENVYDNYTEIGGRGEYNIDPSMLIARAVFSRRVGDKVINQMVMVIGQEKGHGEAFRNGGSVKPWGNAKALHYMKVAETENIPVHTFVFTPGAYPVEDWPGAAQQIARNLYELAGLRVPVVSVFSEGGSGGAEAIGLADRRLMLSHGYYSVISPEGAAAIEGGLRGGERATPELIEKCARQLCITADDNLANGYVDRVLQEPPLGARPHHYDFFRELRRELIQATNEVVSSVKPMKLYRAMAVRTSKTDDAESIYMRWTLSQSALNRLVDQRQRKFRALSRHARLDGTGIFSRAVAATKGTIWAAHSFLRYDLLGRQKKRLNAMFEDLGAEAHLVRHKVLMPIKRALDRVLPGNGSEAARSGEAVADRLTRLSCPEDGACLSGSEWAWTSPRSQEDRTITCPNVRTQHCPDLWVPDLFGDFAGVCPSCGHHFPMEYRWYLKNVFDYSEAKEFNQQLESVNPLGYEKFDLKLDQAKEKTGLKSACITFETAIEEVETVVAVLCAPFRGGSVGAAEGEKFIRAAERATRKRQPFIAYVHGTAGIRIQEGVNGVIQMPRCTIAVRRYIDAGGLYLVLYDTNSYAGPVASFLGCSPYQFAVQSSNIGFAGPGVITETTGISVPPNYHKAYHALSRGHIHGIWDRREVKKNLHQSLLTMGGRNLYYR</sequence>
<keyword evidence="11 22" id="KW-0808">Transferase</keyword>
<keyword evidence="14" id="KW-0067">ATP-binding</keyword>
<comment type="cofactor">
    <cofactor evidence="1">
        <name>Zn(2+)</name>
        <dbReference type="ChEBI" id="CHEBI:29105"/>
    </cofactor>
</comment>
<dbReference type="GO" id="GO:2001295">
    <property type="term" value="P:malonyl-CoA biosynthetic process"/>
    <property type="evidence" value="ECO:0007669"/>
    <property type="project" value="UniProtKB-UniPathway"/>
</dbReference>
<dbReference type="InterPro" id="IPR001095">
    <property type="entry name" value="Acetyl_CoA_COase_a_su"/>
</dbReference>
<keyword evidence="16" id="KW-0275">Fatty acid biosynthesis</keyword>
<dbReference type="EMBL" id="CP014206">
    <property type="protein sequence ID" value="AMK12095.1"/>
    <property type="molecule type" value="Genomic_DNA"/>
</dbReference>
<feature type="domain" description="CoA carboxyltransferase N-terminal" evidence="19">
    <location>
        <begin position="495"/>
        <end position="755"/>
    </location>
</feature>
<reference evidence="21 23" key="1">
    <citation type="journal article" date="2016" name="Front. Microbiol.">
        <title>Genome Sequence of the Piezophilic, Mesophilic Sulfate-Reducing Bacterium Desulfovibrio indicus J2T.</title>
        <authorList>
            <person name="Cao J."/>
            <person name="Maignien L."/>
            <person name="Shao Z."/>
            <person name="Alain K."/>
            <person name="Jebbar M."/>
        </authorList>
    </citation>
    <scope>NUCLEOTIDE SEQUENCE [LARGE SCALE GENOMIC DNA]</scope>
    <source>
        <strain evidence="21 23">J2</strain>
    </source>
</reference>
<dbReference type="InterPro" id="IPR029045">
    <property type="entry name" value="ClpP/crotonase-like_dom_sf"/>
</dbReference>
<dbReference type="Proteomes" id="UP000055611">
    <property type="component" value="Chromosome"/>
</dbReference>
<dbReference type="RefSeq" id="WP_066805091.1">
    <property type="nucleotide sequence ID" value="NZ_CP014206.1"/>
</dbReference>
<dbReference type="PANTHER" id="PTHR42853">
    <property type="entry name" value="ACETYL-COENZYME A CARBOXYLASE CARBOXYL TRANSFERASE SUBUNIT ALPHA"/>
    <property type="match status" value="1"/>
</dbReference>
<evidence type="ECO:0000256" key="12">
    <source>
        <dbReference type="ARBA" id="ARBA00022741"/>
    </source>
</evidence>
<dbReference type="EMBL" id="SOBK01000005">
    <property type="protein sequence ID" value="TDT88695.1"/>
    <property type="molecule type" value="Genomic_DNA"/>
</dbReference>
<evidence type="ECO:0000256" key="13">
    <source>
        <dbReference type="ARBA" id="ARBA00022832"/>
    </source>
</evidence>
<evidence type="ECO:0000256" key="18">
    <source>
        <dbReference type="ARBA" id="ARBA00049152"/>
    </source>
</evidence>
<dbReference type="PROSITE" id="PS50989">
    <property type="entry name" value="COA_CT_CTER"/>
    <property type="match status" value="1"/>
</dbReference>
<evidence type="ECO:0000256" key="4">
    <source>
        <dbReference type="ARBA" id="ARBA00006276"/>
    </source>
</evidence>
<keyword evidence="12" id="KW-0547">Nucleotide-binding</keyword>
<dbReference type="GO" id="GO:0003989">
    <property type="term" value="F:acetyl-CoA carboxylase activity"/>
    <property type="evidence" value="ECO:0007669"/>
    <property type="project" value="InterPro"/>
</dbReference>
<comment type="function">
    <text evidence="17">Component of the acetyl coenzyme A carboxylase (ACC) complex. Biotin carboxylase (BC) catalyzes the carboxylation of biotin on its carrier protein (BCCP) and then the CO(2) group is transferred by the transcarboxylase to acetyl-CoA to form malonyl-CoA.</text>
</comment>
<keyword evidence="13" id="KW-0276">Fatty acid metabolism</keyword>
<evidence type="ECO:0000256" key="11">
    <source>
        <dbReference type="ARBA" id="ARBA00022679"/>
    </source>
</evidence>
<dbReference type="GO" id="GO:0006633">
    <property type="term" value="P:fatty acid biosynthetic process"/>
    <property type="evidence" value="ECO:0007669"/>
    <property type="project" value="UniProtKB-KW"/>
</dbReference>
<evidence type="ECO:0000256" key="8">
    <source>
        <dbReference type="ARBA" id="ARBA00018312"/>
    </source>
</evidence>
<evidence type="ECO:0000313" key="24">
    <source>
        <dbReference type="Proteomes" id="UP000295506"/>
    </source>
</evidence>
<evidence type="ECO:0000256" key="14">
    <source>
        <dbReference type="ARBA" id="ARBA00022840"/>
    </source>
</evidence>
<evidence type="ECO:0000256" key="5">
    <source>
        <dbReference type="ARBA" id="ARBA00010284"/>
    </source>
</evidence>
<dbReference type="InterPro" id="IPR011763">
    <property type="entry name" value="COA_CT_C"/>
</dbReference>
<comment type="similarity">
    <text evidence="4">In the C-terminal section; belongs to the AccA family.</text>
</comment>
<evidence type="ECO:0000256" key="16">
    <source>
        <dbReference type="ARBA" id="ARBA00023160"/>
    </source>
</evidence>
<comment type="pathway">
    <text evidence="3">Lipid metabolism; malonyl-CoA biosynthesis; malonyl-CoA from acetyl-CoA: step 1/1.</text>
</comment>
<evidence type="ECO:0000256" key="9">
    <source>
        <dbReference type="ARBA" id="ARBA00022490"/>
    </source>
</evidence>
<keyword evidence="15" id="KW-0443">Lipid metabolism</keyword>
<evidence type="ECO:0000256" key="10">
    <source>
        <dbReference type="ARBA" id="ARBA00022516"/>
    </source>
</evidence>
<dbReference type="EC" id="2.1.3.15" evidence="7"/>
<proteinExistence type="inferred from homology"/>
<feature type="domain" description="CoA carboxyltransferase C-terminal" evidence="20">
    <location>
        <begin position="57"/>
        <end position="320"/>
    </location>
</feature>
<evidence type="ECO:0000256" key="2">
    <source>
        <dbReference type="ARBA" id="ARBA00004496"/>
    </source>
</evidence>
<dbReference type="PROSITE" id="PS50980">
    <property type="entry name" value="COA_CT_NTER"/>
    <property type="match status" value="1"/>
</dbReference>
<dbReference type="AlphaFoldDB" id="A0A126QRI5"/>
<protein>
    <recommendedName>
        <fullName evidence="8">Acetyl-coenzyme A carboxylase carboxyl transferase subunits beta/alpha</fullName>
        <ecNumber evidence="7">2.1.3.15</ecNumber>
    </recommendedName>
</protein>
<keyword evidence="10" id="KW-0444">Lipid biosynthesis</keyword>
<dbReference type="GO" id="GO:0005524">
    <property type="term" value="F:ATP binding"/>
    <property type="evidence" value="ECO:0007669"/>
    <property type="project" value="UniProtKB-KW"/>
</dbReference>
<comment type="similarity">
    <text evidence="5">In the N-terminal section; belongs to the AccD/PCCB family.</text>
</comment>
<comment type="subcellular location">
    <subcellularLocation>
        <location evidence="2">Cytoplasm</location>
    </subcellularLocation>
</comment>
<dbReference type="PRINTS" id="PR01070">
    <property type="entry name" value="ACCCTRFRASEB"/>
</dbReference>